<keyword evidence="4" id="KW-1185">Reference proteome</keyword>
<protein>
    <submittedName>
        <fullName evidence="3">Uncharacterized protein</fullName>
    </submittedName>
</protein>
<feature type="region of interest" description="Disordered" evidence="2">
    <location>
        <begin position="127"/>
        <end position="147"/>
    </location>
</feature>
<gene>
    <name evidence="3" type="ORF">PGT21_036970</name>
</gene>
<reference evidence="3 4" key="1">
    <citation type="submission" date="2019-05" db="EMBL/GenBank/DDBJ databases">
        <title>Emergence of the Ug99 lineage of the wheat stem rust pathogen through somatic hybridization.</title>
        <authorList>
            <person name="Li F."/>
            <person name="Upadhyaya N.M."/>
            <person name="Sperschneider J."/>
            <person name="Matny O."/>
            <person name="Nguyen-Phuc H."/>
            <person name="Mago R."/>
            <person name="Raley C."/>
            <person name="Miller M.E."/>
            <person name="Silverstein K.A.T."/>
            <person name="Henningsen E."/>
            <person name="Hirsch C.D."/>
            <person name="Visser B."/>
            <person name="Pretorius Z.A."/>
            <person name="Steffenson B.J."/>
            <person name="Schwessinger B."/>
            <person name="Dodds P.N."/>
            <person name="Figueroa M."/>
        </authorList>
    </citation>
    <scope>NUCLEOTIDE SEQUENCE [LARGE SCALE GENOMIC DNA]</scope>
    <source>
        <strain evidence="3">21-0</strain>
    </source>
</reference>
<keyword evidence="1" id="KW-0175">Coiled coil</keyword>
<evidence type="ECO:0000313" key="4">
    <source>
        <dbReference type="Proteomes" id="UP000324748"/>
    </source>
</evidence>
<feature type="compositionally biased region" description="Polar residues" evidence="2">
    <location>
        <begin position="1"/>
        <end position="15"/>
    </location>
</feature>
<sequence length="147" mass="16537">MGLIGLTTTATSASGRQEPLASGTAVKSNSKARSKGKKPKRSNLPEGLEKAIEDTSKYRAQILKSKDRRKKKRLKLERRRVRIEESDALVRRVQAEAEQARLRISCMKDLKEAGFGDEDISNFLRQQFNQVPQLNSDTESSDDEDSE</sequence>
<feature type="coiled-coil region" evidence="1">
    <location>
        <begin position="83"/>
        <end position="110"/>
    </location>
</feature>
<dbReference type="AlphaFoldDB" id="A0A5B0QQC2"/>
<evidence type="ECO:0000313" key="3">
    <source>
        <dbReference type="EMBL" id="KAA1115526.1"/>
    </source>
</evidence>
<comment type="caution">
    <text evidence="3">The sequence shown here is derived from an EMBL/GenBank/DDBJ whole genome shotgun (WGS) entry which is preliminary data.</text>
</comment>
<evidence type="ECO:0000256" key="2">
    <source>
        <dbReference type="SAM" id="MobiDB-lite"/>
    </source>
</evidence>
<name>A0A5B0QQC2_PUCGR</name>
<dbReference type="EMBL" id="VSWC01000014">
    <property type="protein sequence ID" value="KAA1115526.1"/>
    <property type="molecule type" value="Genomic_DNA"/>
</dbReference>
<organism evidence="3 4">
    <name type="scientific">Puccinia graminis f. sp. tritici</name>
    <dbReference type="NCBI Taxonomy" id="56615"/>
    <lineage>
        <taxon>Eukaryota</taxon>
        <taxon>Fungi</taxon>
        <taxon>Dikarya</taxon>
        <taxon>Basidiomycota</taxon>
        <taxon>Pucciniomycotina</taxon>
        <taxon>Pucciniomycetes</taxon>
        <taxon>Pucciniales</taxon>
        <taxon>Pucciniaceae</taxon>
        <taxon>Puccinia</taxon>
    </lineage>
</organism>
<feature type="compositionally biased region" description="Basic residues" evidence="2">
    <location>
        <begin position="30"/>
        <end position="41"/>
    </location>
</feature>
<proteinExistence type="predicted"/>
<evidence type="ECO:0000256" key="1">
    <source>
        <dbReference type="SAM" id="Coils"/>
    </source>
</evidence>
<dbReference type="Proteomes" id="UP000324748">
    <property type="component" value="Unassembled WGS sequence"/>
</dbReference>
<accession>A0A5B0QQC2</accession>
<feature type="region of interest" description="Disordered" evidence="2">
    <location>
        <begin position="1"/>
        <end position="51"/>
    </location>
</feature>